<evidence type="ECO:0008006" key="2">
    <source>
        <dbReference type="Google" id="ProtNLM"/>
    </source>
</evidence>
<organism evidence="1">
    <name type="scientific">marine sediment metagenome</name>
    <dbReference type="NCBI Taxonomy" id="412755"/>
    <lineage>
        <taxon>unclassified sequences</taxon>
        <taxon>metagenomes</taxon>
        <taxon>ecological metagenomes</taxon>
    </lineage>
</organism>
<dbReference type="SUPFAM" id="SSF52096">
    <property type="entry name" value="ClpP/crotonase"/>
    <property type="match status" value="1"/>
</dbReference>
<evidence type="ECO:0000313" key="1">
    <source>
        <dbReference type="EMBL" id="GAI18828.1"/>
    </source>
</evidence>
<dbReference type="Gene3D" id="3.90.226.10">
    <property type="entry name" value="2-enoyl-CoA Hydratase, Chain A, domain 1"/>
    <property type="match status" value="1"/>
</dbReference>
<accession>X1LI86</accession>
<gene>
    <name evidence="1" type="ORF">S06H3_32896</name>
</gene>
<protein>
    <recommendedName>
        <fullName evidence="2">Acetyl-CoA carboxylase domain-containing protein</fullName>
    </recommendedName>
</protein>
<name>X1LI86_9ZZZZ</name>
<reference evidence="1" key="1">
    <citation type="journal article" date="2014" name="Front. Microbiol.">
        <title>High frequency of phylogenetically diverse reductive dehalogenase-homologous genes in deep subseafloor sedimentary metagenomes.</title>
        <authorList>
            <person name="Kawai M."/>
            <person name="Futagami T."/>
            <person name="Toyoda A."/>
            <person name="Takaki Y."/>
            <person name="Nishi S."/>
            <person name="Hori S."/>
            <person name="Arai W."/>
            <person name="Tsubouchi T."/>
            <person name="Morono Y."/>
            <person name="Uchiyama I."/>
            <person name="Ito T."/>
            <person name="Fujiyama A."/>
            <person name="Inagaki F."/>
            <person name="Takami H."/>
        </authorList>
    </citation>
    <scope>NUCLEOTIDE SEQUENCE</scope>
    <source>
        <strain evidence="1">Expedition CK06-06</strain>
    </source>
</reference>
<sequence length="42" mass="4900">PLGYIDDIIMPHDTRKYINNALAVLENKTVAKPWRKYSNINL</sequence>
<feature type="non-terminal residue" evidence="1">
    <location>
        <position position="1"/>
    </location>
</feature>
<comment type="caution">
    <text evidence="1">The sequence shown here is derived from an EMBL/GenBank/DDBJ whole genome shotgun (WGS) entry which is preliminary data.</text>
</comment>
<dbReference type="InterPro" id="IPR029045">
    <property type="entry name" value="ClpP/crotonase-like_dom_sf"/>
</dbReference>
<proteinExistence type="predicted"/>
<dbReference type="EMBL" id="BARV01019593">
    <property type="protein sequence ID" value="GAI18828.1"/>
    <property type="molecule type" value="Genomic_DNA"/>
</dbReference>
<dbReference type="AlphaFoldDB" id="X1LI86"/>